<dbReference type="Proteomes" id="UP000029424">
    <property type="component" value="Chromosome 1"/>
</dbReference>
<dbReference type="GO" id="GO:0006260">
    <property type="term" value="P:DNA replication"/>
    <property type="evidence" value="ECO:0007669"/>
    <property type="project" value="InterPro"/>
</dbReference>
<evidence type="ECO:0000256" key="1">
    <source>
        <dbReference type="SAM" id="MobiDB-lite"/>
    </source>
</evidence>
<keyword evidence="4" id="KW-1185">Reference proteome</keyword>
<name>A0AAI8FM26_9BURK</name>
<proteinExistence type="predicted"/>
<feature type="compositionally biased region" description="Basic and acidic residues" evidence="1">
    <location>
        <begin position="1"/>
        <end position="12"/>
    </location>
</feature>
<dbReference type="SUPFAM" id="SSF52540">
    <property type="entry name" value="P-loop containing nucleoside triphosphate hydrolases"/>
    <property type="match status" value="1"/>
</dbReference>
<evidence type="ECO:0000313" key="3">
    <source>
        <dbReference type="EMBL" id="AIO66106.1"/>
    </source>
</evidence>
<dbReference type="InterPro" id="IPR027417">
    <property type="entry name" value="P-loop_NTPase"/>
</dbReference>
<dbReference type="GO" id="GO:0005524">
    <property type="term" value="F:ATP binding"/>
    <property type="evidence" value="ECO:0007669"/>
    <property type="project" value="InterPro"/>
</dbReference>
<protein>
    <submittedName>
        <fullName evidence="3">Origin of replication binding family protein</fullName>
    </submittedName>
</protein>
<evidence type="ECO:0000313" key="4">
    <source>
        <dbReference type="Proteomes" id="UP000029424"/>
    </source>
</evidence>
<dbReference type="AlphaFoldDB" id="A0AAI8FM26"/>
<dbReference type="Gene3D" id="3.40.50.300">
    <property type="entry name" value="P-loop containing nucleotide triphosphate hydrolases"/>
    <property type="match status" value="1"/>
</dbReference>
<dbReference type="Pfam" id="PF02399">
    <property type="entry name" value="Herpes_ori_bp"/>
    <property type="match status" value="1"/>
</dbReference>
<evidence type="ECO:0000259" key="2">
    <source>
        <dbReference type="Pfam" id="PF02399"/>
    </source>
</evidence>
<dbReference type="KEGG" id="bok:DM82_2282"/>
<reference evidence="3 4" key="1">
    <citation type="submission" date="2014-06" db="EMBL/GenBank/DDBJ databases">
        <authorList>
            <person name="Bishop-Lilly K.A."/>
            <person name="Broomall S.M."/>
            <person name="Chain P.S."/>
            <person name="Chertkov O."/>
            <person name="Coyne S.R."/>
            <person name="Daligault H.E."/>
            <person name="Davenport K.W."/>
            <person name="Erkkila T."/>
            <person name="Frey K.G."/>
            <person name="Gibbons H.S."/>
            <person name="Gu W."/>
            <person name="Jaissle J."/>
            <person name="Johnson S.L."/>
            <person name="Koroleva G.I."/>
            <person name="Ladner J.T."/>
            <person name="Lo C.-C."/>
            <person name="Minogue T.D."/>
            <person name="Munk C."/>
            <person name="Palacios G.F."/>
            <person name="Redden C.L."/>
            <person name="Rosenzweig C.N."/>
            <person name="Scholz M.B."/>
            <person name="Teshima H."/>
            <person name="Xu Y."/>
        </authorList>
    </citation>
    <scope>NUCLEOTIDE SEQUENCE [LARGE SCALE GENOMIC DNA]</scope>
    <source>
        <strain evidence="3 4">EO147</strain>
    </source>
</reference>
<dbReference type="GO" id="GO:0003688">
    <property type="term" value="F:DNA replication origin binding"/>
    <property type="evidence" value="ECO:0007669"/>
    <property type="project" value="InterPro"/>
</dbReference>
<feature type="region of interest" description="Disordered" evidence="1">
    <location>
        <begin position="1"/>
        <end position="38"/>
    </location>
</feature>
<sequence length="515" mass="57807">MTIESIQKHPDYSTEMTSQISVKNDAGEPSVSLKQSPSSDAMKIAVNRLVKNKARPGTDDFKLLATEFENVTLTLDEIAACITRGESWCAQHIDRRNAANFVCTDVLGVDLDEGWTFDSLLAHDLVADYGLLIYETYSSTPERPRLRAMFRSPYTIIHADEMRKVVRGLVRIFGADESCVDPCRMYYGNEGCEPHLIGKTLTIEQLEYIKELGATQGDDYEQDGGNRNANNFVRSSLHVDEDQLLRTRSGKQSALSTLPSGTPVHCPHHADRNPSAFVTMSSQGVRGVHCSKCQQTFWPETMRRSDLKQHDFEQFDRALFAGELSDTAHNVVVKELDAQFLSPELIAFRPGVHLIKSPKGSGKTHLLRPFVQHCIDIGESVLLVSHRIALASASANRLGMFCYLDKYDREIGNDRYTAYAVCLDSLRKKLRPGVHSFDHVIIDESEQLFSHFLSSTLDGKRASVFHTLSFYVREAKTVIVCDADLGRLTFEAIKCCRDGMGIRGYLREDEPELKD</sequence>
<dbReference type="InterPro" id="IPR003450">
    <property type="entry name" value="Replication_origin-bd"/>
</dbReference>
<organism evidence="3 4">
    <name type="scientific">Burkholderia oklahomensis</name>
    <dbReference type="NCBI Taxonomy" id="342113"/>
    <lineage>
        <taxon>Bacteria</taxon>
        <taxon>Pseudomonadati</taxon>
        <taxon>Pseudomonadota</taxon>
        <taxon>Betaproteobacteria</taxon>
        <taxon>Burkholderiales</taxon>
        <taxon>Burkholderiaceae</taxon>
        <taxon>Burkholderia</taxon>
        <taxon>pseudomallei group</taxon>
    </lineage>
</organism>
<gene>
    <name evidence="3" type="ORF">DM82_2282</name>
</gene>
<accession>A0AAI8FM26</accession>
<dbReference type="EMBL" id="CP008726">
    <property type="protein sequence ID" value="AIO66106.1"/>
    <property type="molecule type" value="Genomic_DNA"/>
</dbReference>
<feature type="domain" description="Replication origin-binding protein" evidence="2">
    <location>
        <begin position="316"/>
        <end position="487"/>
    </location>
</feature>
<dbReference type="RefSeq" id="WP_038802733.1">
    <property type="nucleotide sequence ID" value="NZ_CP008726.1"/>
</dbReference>